<evidence type="ECO:0000313" key="9">
    <source>
        <dbReference type="Proteomes" id="UP000694925"/>
    </source>
</evidence>
<evidence type="ECO:0000313" key="10">
    <source>
        <dbReference type="RefSeq" id="XP_017875692.1"/>
    </source>
</evidence>
<reference evidence="10" key="1">
    <citation type="submission" date="2025-08" db="UniProtKB">
        <authorList>
            <consortium name="RefSeq"/>
        </authorList>
    </citation>
    <scope>IDENTIFICATION</scope>
    <source>
        <tissue evidence="10">Whole body</tissue>
    </source>
</reference>
<evidence type="ECO:0000256" key="7">
    <source>
        <dbReference type="ARBA" id="ARBA00040118"/>
    </source>
</evidence>
<dbReference type="GO" id="GO:0005743">
    <property type="term" value="C:mitochondrial inner membrane"/>
    <property type="evidence" value="ECO:0007669"/>
    <property type="project" value="UniProtKB-ARBA"/>
</dbReference>
<dbReference type="HAMAP" id="MF_01367">
    <property type="entry name" value="Ribosomal_uL14"/>
    <property type="match status" value="1"/>
</dbReference>
<dbReference type="RefSeq" id="XP_017875692.1">
    <property type="nucleotide sequence ID" value="XM_018020203.2"/>
</dbReference>
<organism evidence="9 10">
    <name type="scientific">Ceratina calcarata</name>
    <dbReference type="NCBI Taxonomy" id="156304"/>
    <lineage>
        <taxon>Eukaryota</taxon>
        <taxon>Metazoa</taxon>
        <taxon>Ecdysozoa</taxon>
        <taxon>Arthropoda</taxon>
        <taxon>Hexapoda</taxon>
        <taxon>Insecta</taxon>
        <taxon>Pterygota</taxon>
        <taxon>Neoptera</taxon>
        <taxon>Endopterygota</taxon>
        <taxon>Hymenoptera</taxon>
        <taxon>Apocrita</taxon>
        <taxon>Aculeata</taxon>
        <taxon>Apoidea</taxon>
        <taxon>Anthophila</taxon>
        <taxon>Apidae</taxon>
        <taxon>Ceratina</taxon>
        <taxon>Zadontomerus</taxon>
    </lineage>
</organism>
<dbReference type="Proteomes" id="UP000694925">
    <property type="component" value="Unplaced"/>
</dbReference>
<keyword evidence="6" id="KW-0687">Ribonucleoprotein</keyword>
<dbReference type="AlphaFoldDB" id="A0AAJ7IT03"/>
<comment type="similarity">
    <text evidence="2">Belongs to the universal ribosomal protein uL14 family.</text>
</comment>
<sequence>MMPVRGVLMNIISRNVSTSTMSNQIIKLTRLRVVDNSEIGKQAMMEGKPPRCIHVYNKKGVGYIGDRVMVAIKGEKKKGILVGLKQKQNAKVPKFDSNNIVLIDDNGTPLGTRIHVPIPHIIRTIMKEKTHTKGADYTKLLAIATKFV</sequence>
<keyword evidence="5" id="KW-0496">Mitochondrion</keyword>
<evidence type="ECO:0000256" key="5">
    <source>
        <dbReference type="ARBA" id="ARBA00023128"/>
    </source>
</evidence>
<dbReference type="SMART" id="SM01374">
    <property type="entry name" value="Ribosomal_L14"/>
    <property type="match status" value="1"/>
</dbReference>
<dbReference type="PANTHER" id="PTHR21037">
    <property type="entry name" value="39S RIBOSOMAL PROTEIN L14, MITOCHONDRIAL"/>
    <property type="match status" value="1"/>
</dbReference>
<dbReference type="Gene3D" id="2.40.150.20">
    <property type="entry name" value="Ribosomal protein L14"/>
    <property type="match status" value="1"/>
</dbReference>
<evidence type="ECO:0000256" key="6">
    <source>
        <dbReference type="ARBA" id="ARBA00023274"/>
    </source>
</evidence>
<protein>
    <recommendedName>
        <fullName evidence="7">Large ribosomal subunit protein uL14m</fullName>
    </recommendedName>
    <alternativeName>
        <fullName evidence="8">39S ribosomal protein L14, mitochondrial</fullName>
    </alternativeName>
</protein>
<dbReference type="GO" id="GO:0005840">
    <property type="term" value="C:ribosome"/>
    <property type="evidence" value="ECO:0007669"/>
    <property type="project" value="UniProtKB-KW"/>
</dbReference>
<gene>
    <name evidence="10" type="primary">LOC108622365</name>
</gene>
<dbReference type="FunFam" id="2.40.150.20:FF:000004">
    <property type="entry name" value="39S ribosomal protein L14, mitochondrial"/>
    <property type="match status" value="1"/>
</dbReference>
<accession>A0AAJ7IT03</accession>
<dbReference type="InterPro" id="IPR000218">
    <property type="entry name" value="Ribosomal_uL14"/>
</dbReference>
<dbReference type="SUPFAM" id="SSF50193">
    <property type="entry name" value="Ribosomal protein L14"/>
    <property type="match status" value="1"/>
</dbReference>
<evidence type="ECO:0000256" key="1">
    <source>
        <dbReference type="ARBA" id="ARBA00004173"/>
    </source>
</evidence>
<dbReference type="GO" id="GO:1990904">
    <property type="term" value="C:ribonucleoprotein complex"/>
    <property type="evidence" value="ECO:0007669"/>
    <property type="project" value="UniProtKB-KW"/>
</dbReference>
<dbReference type="CDD" id="cd00337">
    <property type="entry name" value="Ribosomal_uL14"/>
    <property type="match status" value="1"/>
</dbReference>
<evidence type="ECO:0000256" key="8">
    <source>
        <dbReference type="ARBA" id="ARBA00042938"/>
    </source>
</evidence>
<keyword evidence="4 10" id="KW-0689">Ribosomal protein</keyword>
<dbReference type="GO" id="GO:0003735">
    <property type="term" value="F:structural constituent of ribosome"/>
    <property type="evidence" value="ECO:0007669"/>
    <property type="project" value="InterPro"/>
</dbReference>
<keyword evidence="3" id="KW-0809">Transit peptide</keyword>
<evidence type="ECO:0000256" key="2">
    <source>
        <dbReference type="ARBA" id="ARBA00010745"/>
    </source>
</evidence>
<dbReference type="Pfam" id="PF00238">
    <property type="entry name" value="Ribosomal_L14"/>
    <property type="match status" value="1"/>
</dbReference>
<dbReference type="PANTHER" id="PTHR21037:SF3">
    <property type="entry name" value="LARGE RIBOSOMAL SUBUNIT PROTEIN UL14M"/>
    <property type="match status" value="1"/>
</dbReference>
<dbReference type="KEGG" id="ccal:108622365"/>
<evidence type="ECO:0000256" key="3">
    <source>
        <dbReference type="ARBA" id="ARBA00022946"/>
    </source>
</evidence>
<dbReference type="CTD" id="64928"/>
<dbReference type="GeneID" id="108622365"/>
<dbReference type="InterPro" id="IPR036853">
    <property type="entry name" value="Ribosomal_uL14_sf"/>
</dbReference>
<dbReference type="GO" id="GO:0006412">
    <property type="term" value="P:translation"/>
    <property type="evidence" value="ECO:0007669"/>
    <property type="project" value="InterPro"/>
</dbReference>
<name>A0AAJ7IT03_9HYME</name>
<comment type="subcellular location">
    <subcellularLocation>
        <location evidence="1">Mitochondrion</location>
    </subcellularLocation>
</comment>
<proteinExistence type="inferred from homology"/>
<keyword evidence="9" id="KW-1185">Reference proteome</keyword>
<evidence type="ECO:0000256" key="4">
    <source>
        <dbReference type="ARBA" id="ARBA00022980"/>
    </source>
</evidence>